<reference evidence="9" key="1">
    <citation type="journal article" date="2015" name="PeerJ">
        <title>First genomic representation of candidate bacterial phylum KSB3 points to enhanced environmental sensing as a trigger of wastewater bulking.</title>
        <authorList>
            <person name="Sekiguchi Y."/>
            <person name="Ohashi A."/>
            <person name="Parks D.H."/>
            <person name="Yamauchi T."/>
            <person name="Tyson G.W."/>
            <person name="Hugenholtz P."/>
        </authorList>
    </citation>
    <scope>NUCLEOTIDE SEQUENCE [LARGE SCALE GENOMIC DNA]</scope>
</reference>
<dbReference type="HOGENOM" id="CLU_085305_3_5_0"/>
<gene>
    <name evidence="9" type="ORF">U27_06659</name>
</gene>
<evidence type="ECO:0000256" key="1">
    <source>
        <dbReference type="ARBA" id="ARBA00004162"/>
    </source>
</evidence>
<comment type="similarity">
    <text evidence="2 7">Belongs to the ExbD/TolR family.</text>
</comment>
<proteinExistence type="inferred from homology"/>
<keyword evidence="10" id="KW-1185">Reference proteome</keyword>
<dbReference type="PANTHER" id="PTHR30558">
    <property type="entry name" value="EXBD MEMBRANE COMPONENT OF PMF-DRIVEN MACROMOLECULE IMPORT SYSTEM"/>
    <property type="match status" value="1"/>
</dbReference>
<accession>A0A081C519</accession>
<dbReference type="STRING" id="1499967.U27_06659"/>
<organism evidence="9">
    <name type="scientific">Vecturithrix granuli</name>
    <dbReference type="NCBI Taxonomy" id="1499967"/>
    <lineage>
        <taxon>Bacteria</taxon>
        <taxon>Candidatus Moduliflexota</taxon>
        <taxon>Candidatus Vecturitrichia</taxon>
        <taxon>Candidatus Vecturitrichales</taxon>
        <taxon>Candidatus Vecturitrichaceae</taxon>
        <taxon>Candidatus Vecturithrix</taxon>
    </lineage>
</organism>
<sequence>MLTVISGNPLCSIPEITQNEFLFFFSCLFVCFVGNKFMIEFEHLKPLSNSLSITPLIDIIFLLLLFFMLTSVFITPGIPLDLPEAAIAEFQEQPPEEVVYISKLGEIYWNNRFMPFDDLLPALSQVLQTRTNRQVTIKADKEVAFGLFVRVMDIVKAAGGEDLVISAEFPE</sequence>
<evidence type="ECO:0000256" key="4">
    <source>
        <dbReference type="ARBA" id="ARBA00022692"/>
    </source>
</evidence>
<evidence type="ECO:0000256" key="6">
    <source>
        <dbReference type="ARBA" id="ARBA00023136"/>
    </source>
</evidence>
<dbReference type="GO" id="GO:0005886">
    <property type="term" value="C:plasma membrane"/>
    <property type="evidence" value="ECO:0007669"/>
    <property type="project" value="UniProtKB-SubCell"/>
</dbReference>
<evidence type="ECO:0000256" key="7">
    <source>
        <dbReference type="RuleBase" id="RU003879"/>
    </source>
</evidence>
<evidence type="ECO:0000313" key="9">
    <source>
        <dbReference type="EMBL" id="GAK59674.1"/>
    </source>
</evidence>
<feature type="transmembrane region" description="Helical" evidence="8">
    <location>
        <begin position="51"/>
        <end position="74"/>
    </location>
</feature>
<evidence type="ECO:0000256" key="3">
    <source>
        <dbReference type="ARBA" id="ARBA00022475"/>
    </source>
</evidence>
<keyword evidence="5 8" id="KW-1133">Transmembrane helix</keyword>
<keyword evidence="6 8" id="KW-0472">Membrane</keyword>
<protein>
    <submittedName>
        <fullName evidence="9">Biopolymer transport protein ExbD/TolR</fullName>
    </submittedName>
</protein>
<dbReference type="Gene3D" id="3.30.420.270">
    <property type="match status" value="1"/>
</dbReference>
<dbReference type="AlphaFoldDB" id="A0A081C519"/>
<keyword evidence="7" id="KW-0813">Transport</keyword>
<keyword evidence="7" id="KW-0653">Protein transport</keyword>
<dbReference type="InterPro" id="IPR003400">
    <property type="entry name" value="ExbD"/>
</dbReference>
<evidence type="ECO:0000256" key="8">
    <source>
        <dbReference type="SAM" id="Phobius"/>
    </source>
</evidence>
<evidence type="ECO:0000256" key="5">
    <source>
        <dbReference type="ARBA" id="ARBA00022989"/>
    </source>
</evidence>
<dbReference type="EMBL" id="DF820470">
    <property type="protein sequence ID" value="GAK59674.1"/>
    <property type="molecule type" value="Genomic_DNA"/>
</dbReference>
<keyword evidence="3" id="KW-1003">Cell membrane</keyword>
<dbReference type="GO" id="GO:0015031">
    <property type="term" value="P:protein transport"/>
    <property type="evidence" value="ECO:0007669"/>
    <property type="project" value="UniProtKB-KW"/>
</dbReference>
<dbReference type="GO" id="GO:0022857">
    <property type="term" value="F:transmembrane transporter activity"/>
    <property type="evidence" value="ECO:0007669"/>
    <property type="project" value="InterPro"/>
</dbReference>
<evidence type="ECO:0000313" key="10">
    <source>
        <dbReference type="Proteomes" id="UP000030661"/>
    </source>
</evidence>
<dbReference type="eggNOG" id="COG0848">
    <property type="taxonomic scope" value="Bacteria"/>
</dbReference>
<evidence type="ECO:0000256" key="2">
    <source>
        <dbReference type="ARBA" id="ARBA00005811"/>
    </source>
</evidence>
<dbReference type="Pfam" id="PF02472">
    <property type="entry name" value="ExbD"/>
    <property type="match status" value="1"/>
</dbReference>
<comment type="subcellular location">
    <subcellularLocation>
        <location evidence="1">Cell membrane</location>
        <topology evidence="1">Single-pass membrane protein</topology>
    </subcellularLocation>
    <subcellularLocation>
        <location evidence="7">Cell membrane</location>
        <topology evidence="7">Single-pass type II membrane protein</topology>
    </subcellularLocation>
</comment>
<dbReference type="Proteomes" id="UP000030661">
    <property type="component" value="Unassembled WGS sequence"/>
</dbReference>
<feature type="transmembrane region" description="Helical" evidence="8">
    <location>
        <begin position="21"/>
        <end position="39"/>
    </location>
</feature>
<keyword evidence="4 7" id="KW-0812">Transmembrane</keyword>
<name>A0A081C519_VECG1</name>